<dbReference type="Pfam" id="PF02534">
    <property type="entry name" value="T4SS-DNA_transf"/>
    <property type="match status" value="1"/>
</dbReference>
<protein>
    <submittedName>
        <fullName evidence="1">Type IV secretory pathway, VirD4 components</fullName>
    </submittedName>
</protein>
<dbReference type="Proteomes" id="UP000095564">
    <property type="component" value="Unassembled WGS sequence"/>
</dbReference>
<dbReference type="RefSeq" id="WP_055159259.1">
    <property type="nucleotide sequence ID" value="NZ_CZAU01000002.1"/>
</dbReference>
<dbReference type="GO" id="GO:0016020">
    <property type="term" value="C:membrane"/>
    <property type="evidence" value="ECO:0007669"/>
    <property type="project" value="InterPro"/>
</dbReference>
<dbReference type="InterPro" id="IPR003688">
    <property type="entry name" value="TraG/VirD4"/>
</dbReference>
<accession>A0A174JQR3</accession>
<dbReference type="EMBL" id="CZAU01000002">
    <property type="protein sequence ID" value="CUO99379.1"/>
    <property type="molecule type" value="Genomic_DNA"/>
</dbReference>
<evidence type="ECO:0000313" key="2">
    <source>
        <dbReference type="Proteomes" id="UP000095564"/>
    </source>
</evidence>
<organism evidence="1 2">
    <name type="scientific">Anaerostipes hadrus</name>
    <dbReference type="NCBI Taxonomy" id="649756"/>
    <lineage>
        <taxon>Bacteria</taxon>
        <taxon>Bacillati</taxon>
        <taxon>Bacillota</taxon>
        <taxon>Clostridia</taxon>
        <taxon>Lachnospirales</taxon>
        <taxon>Lachnospiraceae</taxon>
        <taxon>Anaerostipes</taxon>
    </lineage>
</organism>
<dbReference type="AlphaFoldDB" id="A0A174JQR3"/>
<proteinExistence type="predicted"/>
<evidence type="ECO:0000313" key="1">
    <source>
        <dbReference type="EMBL" id="CUO99379.1"/>
    </source>
</evidence>
<gene>
    <name evidence="1" type="ORF">ERS852520_00369</name>
</gene>
<sequence>MTKYNQKTYRNICIVDNGLTNNVLKFIMKNMNQTDQSFIVLDEDREILNEAKERLKNEKYEIKTVDFYHPDQSDHWNPIISFQDNLGLERLTAYIMDDQDDAKQDPFFHESEKTLLMFLLCYLEEKYPKSEQNFLMLMKLLSQFVTDSSILRKIYEDFTNGESSLHCAEILNAFYTMVSKKTEKTVMTSLIIRLTPLVQKNIVSLMEYDTLQLDKINERKTAVFIELPGNDALYDSYIRILLLQVLGCVAPCLRTDKRKKSKIPVQMIFSAPIMKEHGKILTREIFSYFNVMNCYEVYSICYTNRLNDVKEFFEMSDQIIFEWYFSTYIFHGCESLKRDIRENHDLYKKIFCRYGNKREIGKEELLKLENLSDGRYAILINDHELIIDDFFQEN</sequence>
<name>A0A174JQR3_ANAHA</name>
<reference evidence="1 2" key="1">
    <citation type="submission" date="2015-09" db="EMBL/GenBank/DDBJ databases">
        <authorList>
            <consortium name="Pathogen Informatics"/>
        </authorList>
    </citation>
    <scope>NUCLEOTIDE SEQUENCE [LARGE SCALE GENOMIC DNA]</scope>
    <source>
        <strain evidence="1 2">2789STDY5834908</strain>
    </source>
</reference>